<protein>
    <submittedName>
        <fullName evidence="2">Uncharacterized protein</fullName>
    </submittedName>
</protein>
<accession>A0ABR1J0K7</accession>
<organism evidence="2 3">
    <name type="scientific">Marasmiellus scandens</name>
    <dbReference type="NCBI Taxonomy" id="2682957"/>
    <lineage>
        <taxon>Eukaryota</taxon>
        <taxon>Fungi</taxon>
        <taxon>Dikarya</taxon>
        <taxon>Basidiomycota</taxon>
        <taxon>Agaricomycotina</taxon>
        <taxon>Agaricomycetes</taxon>
        <taxon>Agaricomycetidae</taxon>
        <taxon>Agaricales</taxon>
        <taxon>Marasmiineae</taxon>
        <taxon>Omphalotaceae</taxon>
        <taxon>Marasmiellus</taxon>
    </lineage>
</organism>
<reference evidence="2 3" key="1">
    <citation type="submission" date="2024-01" db="EMBL/GenBank/DDBJ databases">
        <title>A draft genome for the cacao thread blight pathogen Marasmiellus scandens.</title>
        <authorList>
            <person name="Baruah I.K."/>
            <person name="Leung J."/>
            <person name="Bukari Y."/>
            <person name="Amoako-Attah I."/>
            <person name="Meinhardt L.W."/>
            <person name="Bailey B.A."/>
            <person name="Cohen S.P."/>
        </authorList>
    </citation>
    <scope>NUCLEOTIDE SEQUENCE [LARGE SCALE GENOMIC DNA]</scope>
    <source>
        <strain evidence="2 3">GH-19</strain>
    </source>
</reference>
<dbReference type="EMBL" id="JBANRG010000044">
    <property type="protein sequence ID" value="KAK7446335.1"/>
    <property type="molecule type" value="Genomic_DNA"/>
</dbReference>
<evidence type="ECO:0000313" key="3">
    <source>
        <dbReference type="Proteomes" id="UP001498398"/>
    </source>
</evidence>
<dbReference type="Proteomes" id="UP001498398">
    <property type="component" value="Unassembled WGS sequence"/>
</dbReference>
<keyword evidence="3" id="KW-1185">Reference proteome</keyword>
<comment type="caution">
    <text evidence="2">The sequence shown here is derived from an EMBL/GenBank/DDBJ whole genome shotgun (WGS) entry which is preliminary data.</text>
</comment>
<name>A0ABR1J0K7_9AGAR</name>
<evidence type="ECO:0000313" key="2">
    <source>
        <dbReference type="EMBL" id="KAK7446335.1"/>
    </source>
</evidence>
<proteinExistence type="predicted"/>
<evidence type="ECO:0000256" key="1">
    <source>
        <dbReference type="SAM" id="MobiDB-lite"/>
    </source>
</evidence>
<feature type="compositionally biased region" description="Basic and acidic residues" evidence="1">
    <location>
        <begin position="39"/>
        <end position="57"/>
    </location>
</feature>
<gene>
    <name evidence="2" type="ORF">VKT23_014541</name>
</gene>
<sequence>MPQTPKPSKTRPMGPWKSQSGHQGSSDSADSQTKKSSKKKDPIRIPRAEVPGDVKGT</sequence>
<feature type="region of interest" description="Disordered" evidence="1">
    <location>
        <begin position="1"/>
        <end position="57"/>
    </location>
</feature>